<name>A0A6N2L870_SALVM</name>
<dbReference type="EMBL" id="CAADRP010001191">
    <property type="protein sequence ID" value="VFU36884.1"/>
    <property type="molecule type" value="Genomic_DNA"/>
</dbReference>
<accession>A0A6N2L870</accession>
<dbReference type="AlphaFoldDB" id="A0A6N2L870"/>
<organism evidence="1">
    <name type="scientific">Salix viminalis</name>
    <name type="common">Common osier</name>
    <name type="synonym">Basket willow</name>
    <dbReference type="NCBI Taxonomy" id="40686"/>
    <lineage>
        <taxon>Eukaryota</taxon>
        <taxon>Viridiplantae</taxon>
        <taxon>Streptophyta</taxon>
        <taxon>Embryophyta</taxon>
        <taxon>Tracheophyta</taxon>
        <taxon>Spermatophyta</taxon>
        <taxon>Magnoliopsida</taxon>
        <taxon>eudicotyledons</taxon>
        <taxon>Gunneridae</taxon>
        <taxon>Pentapetalae</taxon>
        <taxon>rosids</taxon>
        <taxon>fabids</taxon>
        <taxon>Malpighiales</taxon>
        <taxon>Salicaceae</taxon>
        <taxon>Saliceae</taxon>
        <taxon>Salix</taxon>
    </lineage>
</organism>
<proteinExistence type="predicted"/>
<evidence type="ECO:0000313" key="1">
    <source>
        <dbReference type="EMBL" id="VFU36884.1"/>
    </source>
</evidence>
<gene>
    <name evidence="1" type="ORF">SVIM_LOCUS190405</name>
</gene>
<reference evidence="1" key="1">
    <citation type="submission" date="2019-03" db="EMBL/GenBank/DDBJ databases">
        <authorList>
            <person name="Mank J."/>
            <person name="Almeida P."/>
        </authorList>
    </citation>
    <scope>NUCLEOTIDE SEQUENCE</scope>
    <source>
        <strain evidence="1">78183</strain>
    </source>
</reference>
<protein>
    <submittedName>
        <fullName evidence="1">Uncharacterized protein</fullName>
    </submittedName>
</protein>
<sequence length="54" mass="6162">MVIAMKIAKGKGAARTEKKEVSLPVEDRKIGKRKATLNRVYFLKFFYVNVASLF</sequence>